<feature type="active site" description="Nucleophile" evidence="9">
    <location>
        <position position="354"/>
    </location>
</feature>
<dbReference type="PANTHER" id="PTHR10353:SF36">
    <property type="entry name" value="LP05116P"/>
    <property type="match status" value="1"/>
</dbReference>
<evidence type="ECO:0000256" key="6">
    <source>
        <dbReference type="ARBA" id="ARBA00023277"/>
    </source>
</evidence>
<feature type="binding site" evidence="10">
    <location>
        <position position="401"/>
    </location>
    <ligand>
        <name>substrate</name>
    </ligand>
</feature>
<reference evidence="12 13" key="1">
    <citation type="submission" date="2019-02" db="EMBL/GenBank/DDBJ databases">
        <title>Deep-cultivation of Planctomycetes and their phenomic and genomic characterization uncovers novel biology.</title>
        <authorList>
            <person name="Wiegand S."/>
            <person name="Jogler M."/>
            <person name="Boedeker C."/>
            <person name="Pinto D."/>
            <person name="Vollmers J."/>
            <person name="Rivas-Marin E."/>
            <person name="Kohn T."/>
            <person name="Peeters S.H."/>
            <person name="Heuer A."/>
            <person name="Rast P."/>
            <person name="Oberbeckmann S."/>
            <person name="Bunk B."/>
            <person name="Jeske O."/>
            <person name="Meyerdierks A."/>
            <person name="Storesund J.E."/>
            <person name="Kallscheuer N."/>
            <person name="Luecker S."/>
            <person name="Lage O.M."/>
            <person name="Pohl T."/>
            <person name="Merkel B.J."/>
            <person name="Hornburger P."/>
            <person name="Mueller R.-W."/>
            <person name="Bruemmer F."/>
            <person name="Labrenz M."/>
            <person name="Spormann A.M."/>
            <person name="Op den Camp H."/>
            <person name="Overmann J."/>
            <person name="Amann R."/>
            <person name="Jetten M.S.M."/>
            <person name="Mascher T."/>
            <person name="Medema M.H."/>
            <person name="Devos D.P."/>
            <person name="Kaster A.-K."/>
            <person name="Ovreas L."/>
            <person name="Rohde M."/>
            <person name="Galperin M.Y."/>
            <person name="Jogler C."/>
        </authorList>
    </citation>
    <scope>NUCLEOTIDE SEQUENCE [LARGE SCALE GENOMIC DNA]</scope>
    <source>
        <strain evidence="12 13">Pan265</strain>
    </source>
</reference>
<evidence type="ECO:0000313" key="13">
    <source>
        <dbReference type="Proteomes" id="UP000320386"/>
    </source>
</evidence>
<dbReference type="NCBIfam" id="TIGR03356">
    <property type="entry name" value="BGL"/>
    <property type="match status" value="1"/>
</dbReference>
<dbReference type="PRINTS" id="PR00131">
    <property type="entry name" value="GLHYDRLASE1"/>
</dbReference>
<evidence type="ECO:0000256" key="9">
    <source>
        <dbReference type="PIRSR" id="PIRSR617736-1"/>
    </source>
</evidence>
<proteinExistence type="inferred from homology"/>
<name>A0A518BX12_9BACT</name>
<evidence type="ECO:0000256" key="5">
    <source>
        <dbReference type="ARBA" id="ARBA00023001"/>
    </source>
</evidence>
<evidence type="ECO:0000256" key="7">
    <source>
        <dbReference type="ARBA" id="ARBA00023295"/>
    </source>
</evidence>
<evidence type="ECO:0000256" key="11">
    <source>
        <dbReference type="RuleBase" id="RU361175"/>
    </source>
</evidence>
<gene>
    <name evidence="12" type="primary">bglA</name>
    <name evidence="12" type="ORF">Pan265_13620</name>
</gene>
<dbReference type="Pfam" id="PF00232">
    <property type="entry name" value="Glyco_hydro_1"/>
    <property type="match status" value="1"/>
</dbReference>
<keyword evidence="13" id="KW-1185">Reference proteome</keyword>
<keyword evidence="5" id="KW-0136">Cellulose degradation</keyword>
<dbReference type="EC" id="3.2.1.21" evidence="3 11"/>
<feature type="binding site" evidence="10">
    <location>
        <position position="118"/>
    </location>
    <ligand>
        <name>substrate</name>
    </ligand>
</feature>
<keyword evidence="6" id="KW-0119">Carbohydrate metabolism</keyword>
<feature type="binding site" evidence="10">
    <location>
        <position position="300"/>
    </location>
    <ligand>
        <name>substrate</name>
    </ligand>
</feature>
<dbReference type="FunFam" id="3.20.20.80:FF:000004">
    <property type="entry name" value="Beta-glucosidase 6-phospho-beta-glucosidase"/>
    <property type="match status" value="1"/>
</dbReference>
<dbReference type="GO" id="GO:0005829">
    <property type="term" value="C:cytosol"/>
    <property type="evidence" value="ECO:0007669"/>
    <property type="project" value="TreeGrafter"/>
</dbReference>
<dbReference type="PANTHER" id="PTHR10353">
    <property type="entry name" value="GLYCOSYL HYDROLASE"/>
    <property type="match status" value="1"/>
</dbReference>
<comment type="catalytic activity">
    <reaction evidence="1 11">
        <text>Hydrolysis of terminal, non-reducing beta-D-glucosyl residues with release of beta-D-glucose.</text>
        <dbReference type="EC" id="3.2.1.21"/>
    </reaction>
</comment>
<feature type="active site" description="Proton donor" evidence="9">
    <location>
        <position position="163"/>
    </location>
</feature>
<keyword evidence="7 11" id="KW-0326">Glycosidase</keyword>
<dbReference type="Proteomes" id="UP000320386">
    <property type="component" value="Chromosome"/>
</dbReference>
<dbReference type="SUPFAM" id="SSF51445">
    <property type="entry name" value="(Trans)glycosidases"/>
    <property type="match status" value="1"/>
</dbReference>
<sequence length="461" mass="53125">MSFRDDFHWGAATASYQIEGAWDAEGKGPNVWDRMCRWPGKVHDGHTGDVACDHVNRYREDVELMRQIGINSYRFSVSWSRVLPEGTGKVNEAGLAFYDRLIDALLEANVQPWLTLFHWDYPLALYNRGGWLNRESPDWFEAYTRLLVDRFSDRVTNWMTLNEPQCFIGMGHYTGQHAPGCKLPWSDVLLAAHHALMAHGRAVSTIREHARNTPTIGWAPVGVVRYPHNNDRQYIDHARSLMFDITEKTHWSNTWYSDPVILGHYPEDGLRLFAEDVPNFDPADLKVINQPLDFYGANIYTGAPANGTPEIDLHYKRPAGSPHTLIGWPLEPDCLYWGPYFLQERYKLPIVITENGMSGHDWVASDGRVYDYHRIDLASRYLTRLRDAASDGVDIRGYFHWSLMDNFEWAEGYSQRFGMIHVDYQTLKRTPKLSAHWYGRVIESNGNELGVDRLEEQLCDA</sequence>
<keyword evidence="4 11" id="KW-0378">Hydrolase</keyword>
<dbReference type="InterPro" id="IPR001360">
    <property type="entry name" value="Glyco_hydro_1"/>
</dbReference>
<dbReference type="OrthoDB" id="9765195at2"/>
<dbReference type="Gene3D" id="3.20.20.80">
    <property type="entry name" value="Glycosidases"/>
    <property type="match status" value="1"/>
</dbReference>
<evidence type="ECO:0000256" key="3">
    <source>
        <dbReference type="ARBA" id="ARBA00012744"/>
    </source>
</evidence>
<dbReference type="InterPro" id="IPR017853">
    <property type="entry name" value="GH"/>
</dbReference>
<keyword evidence="8" id="KW-0624">Polysaccharide degradation</keyword>
<evidence type="ECO:0000256" key="8">
    <source>
        <dbReference type="ARBA" id="ARBA00023326"/>
    </source>
</evidence>
<dbReference type="AlphaFoldDB" id="A0A518BX12"/>
<protein>
    <recommendedName>
        <fullName evidence="3 11">Beta-glucosidase</fullName>
        <ecNumber evidence="3 11">3.2.1.21</ecNumber>
    </recommendedName>
</protein>
<comment type="similarity">
    <text evidence="2 11">Belongs to the glycosyl hydrolase 1 family.</text>
</comment>
<evidence type="ECO:0000256" key="4">
    <source>
        <dbReference type="ARBA" id="ARBA00022801"/>
    </source>
</evidence>
<dbReference type="KEGG" id="mcad:Pan265_13620"/>
<evidence type="ECO:0000256" key="2">
    <source>
        <dbReference type="ARBA" id="ARBA00010838"/>
    </source>
</evidence>
<dbReference type="InterPro" id="IPR017736">
    <property type="entry name" value="Glyco_hydro_1_beta-glucosidase"/>
</dbReference>
<feature type="binding site" evidence="10">
    <location>
        <position position="162"/>
    </location>
    <ligand>
        <name>substrate</name>
    </ligand>
</feature>
<dbReference type="InterPro" id="IPR033132">
    <property type="entry name" value="GH_1_N_CS"/>
</dbReference>
<dbReference type="GO" id="GO:0008422">
    <property type="term" value="F:beta-glucosidase activity"/>
    <property type="evidence" value="ECO:0007669"/>
    <property type="project" value="UniProtKB-EC"/>
</dbReference>
<feature type="binding site" evidence="10">
    <location>
        <position position="17"/>
    </location>
    <ligand>
        <name>substrate</name>
    </ligand>
</feature>
<dbReference type="GO" id="GO:0030245">
    <property type="term" value="P:cellulose catabolic process"/>
    <property type="evidence" value="ECO:0007669"/>
    <property type="project" value="UniProtKB-KW"/>
</dbReference>
<evidence type="ECO:0000256" key="1">
    <source>
        <dbReference type="ARBA" id="ARBA00000448"/>
    </source>
</evidence>
<evidence type="ECO:0000256" key="10">
    <source>
        <dbReference type="PIRSR" id="PIRSR617736-2"/>
    </source>
</evidence>
<organism evidence="12 13">
    <name type="scientific">Mucisphaera calidilacus</name>
    <dbReference type="NCBI Taxonomy" id="2527982"/>
    <lineage>
        <taxon>Bacteria</taxon>
        <taxon>Pseudomonadati</taxon>
        <taxon>Planctomycetota</taxon>
        <taxon>Phycisphaerae</taxon>
        <taxon>Phycisphaerales</taxon>
        <taxon>Phycisphaeraceae</taxon>
        <taxon>Mucisphaera</taxon>
    </lineage>
</organism>
<feature type="binding site" evidence="10">
    <location>
        <begin position="408"/>
        <end position="409"/>
    </location>
    <ligand>
        <name>substrate</name>
    </ligand>
</feature>
<dbReference type="EMBL" id="CP036280">
    <property type="protein sequence ID" value="QDU71512.1"/>
    <property type="molecule type" value="Genomic_DNA"/>
</dbReference>
<dbReference type="RefSeq" id="WP_145445659.1">
    <property type="nucleotide sequence ID" value="NZ_CP036280.1"/>
</dbReference>
<accession>A0A518BX12</accession>
<dbReference type="PROSITE" id="PS00653">
    <property type="entry name" value="GLYCOSYL_HYDROL_F1_2"/>
    <property type="match status" value="1"/>
</dbReference>
<evidence type="ECO:0000313" key="12">
    <source>
        <dbReference type="EMBL" id="QDU71512.1"/>
    </source>
</evidence>